<evidence type="ECO:0000259" key="5">
    <source>
        <dbReference type="Pfam" id="PF00685"/>
    </source>
</evidence>
<evidence type="ECO:0000256" key="2">
    <source>
        <dbReference type="ARBA" id="ARBA00022679"/>
    </source>
</evidence>
<dbReference type="Pfam" id="PF00685">
    <property type="entry name" value="Sulfotransfer_1"/>
    <property type="match status" value="1"/>
</dbReference>
<feature type="domain" description="Sulfotransferase" evidence="5">
    <location>
        <begin position="60"/>
        <end position="213"/>
    </location>
</feature>
<dbReference type="EC" id="2.8.2.-" evidence="3"/>
<reference evidence="6" key="1">
    <citation type="submission" date="2019-03" db="EMBL/GenBank/DDBJ databases">
        <title>WGS assembly of Setaria viridis.</title>
        <authorList>
            <person name="Huang P."/>
            <person name="Jenkins J."/>
            <person name="Grimwood J."/>
            <person name="Barry K."/>
            <person name="Healey A."/>
            <person name="Mamidi S."/>
            <person name="Sreedasyam A."/>
            <person name="Shu S."/>
            <person name="Feldman M."/>
            <person name="Wu J."/>
            <person name="Yu Y."/>
            <person name="Chen C."/>
            <person name="Johnson J."/>
            <person name="Rokhsar D."/>
            <person name="Baxter I."/>
            <person name="Schmutz J."/>
            <person name="Brutnell T."/>
            <person name="Kellogg E."/>
        </authorList>
    </citation>
    <scope>NUCLEOTIDE SEQUENCE [LARGE SCALE GENOMIC DNA]</scope>
</reference>
<dbReference type="OMA" id="YHESWER"/>
<protein>
    <recommendedName>
        <fullName evidence="3">Sulfotransferase</fullName>
        <ecNumber evidence="3">2.8.2.-</ecNumber>
    </recommendedName>
</protein>
<sequence>MAQAMEGSATNSHATDDPLSKLPTREGWAQPLVLYKNYWLRPRFAATIMRLQNTFEPLHNDIVLTTNPKCGTTWIKALAFAITNHSRYEFGNHPLLFRHPQEVVPLIEIPQDGGMTYVETLPSPRLLATHMPLSFFPDSLATCGCRIVYVCRDPKDALVSRWHFENKVHRERSIDFEAAVNMFSEGFSPYGPFWEHCLEYWKESIACPNRIFFSQVRRYDVRTSKACHQTCNLPQCPLQYQGRRRRDT</sequence>
<dbReference type="PANTHER" id="PTHR11783">
    <property type="entry name" value="SULFOTRANSFERASE SULT"/>
    <property type="match status" value="1"/>
</dbReference>
<dbReference type="Gene3D" id="3.40.50.300">
    <property type="entry name" value="P-loop containing nucleotide triphosphate hydrolases"/>
    <property type="match status" value="1"/>
</dbReference>
<comment type="similarity">
    <text evidence="1 3">Belongs to the sulfotransferase 1 family.</text>
</comment>
<organism evidence="6 7">
    <name type="scientific">Setaria viridis</name>
    <name type="common">Green bristlegrass</name>
    <name type="synonym">Setaria italica subsp. viridis</name>
    <dbReference type="NCBI Taxonomy" id="4556"/>
    <lineage>
        <taxon>Eukaryota</taxon>
        <taxon>Viridiplantae</taxon>
        <taxon>Streptophyta</taxon>
        <taxon>Embryophyta</taxon>
        <taxon>Tracheophyta</taxon>
        <taxon>Spermatophyta</taxon>
        <taxon>Magnoliopsida</taxon>
        <taxon>Liliopsida</taxon>
        <taxon>Poales</taxon>
        <taxon>Poaceae</taxon>
        <taxon>PACMAD clade</taxon>
        <taxon>Panicoideae</taxon>
        <taxon>Panicodae</taxon>
        <taxon>Paniceae</taxon>
        <taxon>Cenchrinae</taxon>
        <taxon>Setaria</taxon>
    </lineage>
</organism>
<keyword evidence="2 3" id="KW-0808">Transferase</keyword>
<dbReference type="Proteomes" id="UP000298652">
    <property type="component" value="Chromosome 5"/>
</dbReference>
<dbReference type="InterPro" id="IPR000863">
    <property type="entry name" value="Sulfotransferase_dom"/>
</dbReference>
<accession>A0A4U6UXK8</accession>
<gene>
    <name evidence="6" type="ORF">SEVIR_5G469366v2</name>
</gene>
<keyword evidence="7" id="KW-1185">Reference proteome</keyword>
<evidence type="ECO:0000256" key="1">
    <source>
        <dbReference type="ARBA" id="ARBA00005771"/>
    </source>
</evidence>
<proteinExistence type="inferred from homology"/>
<evidence type="ECO:0000313" key="7">
    <source>
        <dbReference type="Proteomes" id="UP000298652"/>
    </source>
</evidence>
<dbReference type="AlphaFoldDB" id="A0A4U6UXK8"/>
<feature type="region of interest" description="Disordered" evidence="4">
    <location>
        <begin position="1"/>
        <end position="22"/>
    </location>
</feature>
<dbReference type="GO" id="GO:0008146">
    <property type="term" value="F:sulfotransferase activity"/>
    <property type="evidence" value="ECO:0007669"/>
    <property type="project" value="InterPro"/>
</dbReference>
<evidence type="ECO:0000256" key="3">
    <source>
        <dbReference type="RuleBase" id="RU361155"/>
    </source>
</evidence>
<evidence type="ECO:0000256" key="4">
    <source>
        <dbReference type="SAM" id="MobiDB-lite"/>
    </source>
</evidence>
<name>A0A4U6UXK8_SETVI</name>
<dbReference type="SUPFAM" id="SSF52540">
    <property type="entry name" value="P-loop containing nucleoside triphosphate hydrolases"/>
    <property type="match status" value="1"/>
</dbReference>
<dbReference type="EMBL" id="CM016556">
    <property type="protein sequence ID" value="TKW18999.1"/>
    <property type="molecule type" value="Genomic_DNA"/>
</dbReference>
<dbReference type="InterPro" id="IPR027417">
    <property type="entry name" value="P-loop_NTPase"/>
</dbReference>
<dbReference type="Gramene" id="TKW18999">
    <property type="protein sequence ID" value="TKW18999"/>
    <property type="gene ID" value="SEVIR_5G469366v2"/>
</dbReference>
<evidence type="ECO:0000313" key="6">
    <source>
        <dbReference type="EMBL" id="TKW18999.1"/>
    </source>
</evidence>